<dbReference type="InterPro" id="IPR019965">
    <property type="entry name" value="PPOX_F420-dep_Rv2061_put"/>
</dbReference>
<dbReference type="InterPro" id="IPR012349">
    <property type="entry name" value="Split_barrel_FMN-bd"/>
</dbReference>
<dbReference type="OrthoDB" id="5738083at2"/>
<dbReference type="Gene3D" id="2.30.110.10">
    <property type="entry name" value="Electron Transport, Fmn-binding Protein, Chain A"/>
    <property type="match status" value="1"/>
</dbReference>
<comment type="caution">
    <text evidence="3">The sequence shown here is derived from an EMBL/GenBank/DDBJ whole genome shotgun (WGS) entry which is preliminary data.</text>
</comment>
<dbReference type="GO" id="GO:0005829">
    <property type="term" value="C:cytosol"/>
    <property type="evidence" value="ECO:0007669"/>
    <property type="project" value="TreeGrafter"/>
</dbReference>
<proteinExistence type="predicted"/>
<dbReference type="PANTHER" id="PTHR35176:SF11">
    <property type="entry name" value="PYRIDOXAMINE 5'-PHOSPHATE OXIDASE FAMILY PROTEIN"/>
    <property type="match status" value="1"/>
</dbReference>
<dbReference type="EMBL" id="BAHC01000125">
    <property type="protein sequence ID" value="GAB91167.1"/>
    <property type="molecule type" value="Genomic_DNA"/>
</dbReference>
<name>K6WG73_9ACTN</name>
<evidence type="ECO:0000259" key="2">
    <source>
        <dbReference type="Pfam" id="PF01243"/>
    </source>
</evidence>
<dbReference type="PANTHER" id="PTHR35176">
    <property type="entry name" value="HEME OXYGENASE HI_0854-RELATED"/>
    <property type="match status" value="1"/>
</dbReference>
<dbReference type="GO" id="GO:0016627">
    <property type="term" value="F:oxidoreductase activity, acting on the CH-CH group of donors"/>
    <property type="evidence" value="ECO:0007669"/>
    <property type="project" value="TreeGrafter"/>
</dbReference>
<reference evidence="3 4" key="1">
    <citation type="submission" date="2012-08" db="EMBL/GenBank/DDBJ databases">
        <title>Whole genome shotgun sequence of Gordonia rhizosphera NBRC 16068.</title>
        <authorList>
            <person name="Takarada H."/>
            <person name="Isaki S."/>
            <person name="Hosoyama A."/>
            <person name="Tsuchikane K."/>
            <person name="Katsumata H."/>
            <person name="Baba S."/>
            <person name="Ohji S."/>
            <person name="Yamazaki S."/>
            <person name="Fujita N."/>
        </authorList>
    </citation>
    <scope>NUCLEOTIDE SEQUENCE [LARGE SCALE GENOMIC DNA]</scope>
    <source>
        <strain evidence="3 4">NBRC 16068</strain>
    </source>
</reference>
<dbReference type="GO" id="GO:0070967">
    <property type="term" value="F:coenzyme F420 binding"/>
    <property type="evidence" value="ECO:0007669"/>
    <property type="project" value="TreeGrafter"/>
</dbReference>
<evidence type="ECO:0000313" key="4">
    <source>
        <dbReference type="Proteomes" id="UP000008363"/>
    </source>
</evidence>
<keyword evidence="4" id="KW-1185">Reference proteome</keyword>
<dbReference type="Proteomes" id="UP000008363">
    <property type="component" value="Unassembled WGS sequence"/>
</dbReference>
<sequence>MTDASKPFGEATDADYVRLTTFRRDGTPVSSPVWAVFDEGRLHVWTESGTWKAKRIRHDPHVIVQACDFRGRKLSGEPVDATAGLLDGPGTQRVRRMVNKKYGILAKVITWFRTWRNGEDGTVGIEIRPLTAES</sequence>
<dbReference type="STRING" id="1108045.GORHZ_125_00500"/>
<dbReference type="SUPFAM" id="SSF50475">
    <property type="entry name" value="FMN-binding split barrel"/>
    <property type="match status" value="1"/>
</dbReference>
<dbReference type="InterPro" id="IPR011576">
    <property type="entry name" value="Pyridox_Oxase_N"/>
</dbReference>
<keyword evidence="1" id="KW-0560">Oxidoreductase</keyword>
<organism evidence="3 4">
    <name type="scientific">Gordonia rhizosphera NBRC 16068</name>
    <dbReference type="NCBI Taxonomy" id="1108045"/>
    <lineage>
        <taxon>Bacteria</taxon>
        <taxon>Bacillati</taxon>
        <taxon>Actinomycetota</taxon>
        <taxon>Actinomycetes</taxon>
        <taxon>Mycobacteriales</taxon>
        <taxon>Gordoniaceae</taxon>
        <taxon>Gordonia</taxon>
    </lineage>
</organism>
<dbReference type="AlphaFoldDB" id="K6WG73"/>
<dbReference type="Pfam" id="PF01243">
    <property type="entry name" value="PNPOx_N"/>
    <property type="match status" value="1"/>
</dbReference>
<dbReference type="InterPro" id="IPR052019">
    <property type="entry name" value="F420H2_bilvrd_red/Heme_oxyg"/>
</dbReference>
<feature type="domain" description="Pyridoxamine 5'-phosphate oxidase N-terminal" evidence="2">
    <location>
        <begin position="13"/>
        <end position="94"/>
    </location>
</feature>
<evidence type="ECO:0000256" key="1">
    <source>
        <dbReference type="ARBA" id="ARBA00023002"/>
    </source>
</evidence>
<accession>K6WG73</accession>
<evidence type="ECO:0000313" key="3">
    <source>
        <dbReference type="EMBL" id="GAB91167.1"/>
    </source>
</evidence>
<gene>
    <name evidence="3" type="ORF">GORHZ_125_00500</name>
</gene>
<dbReference type="RefSeq" id="WP_006334455.1">
    <property type="nucleotide sequence ID" value="NZ_BAHC01000125.1"/>
</dbReference>
<dbReference type="eggNOG" id="COG3871">
    <property type="taxonomic scope" value="Bacteria"/>
</dbReference>
<dbReference type="NCBIfam" id="TIGR03666">
    <property type="entry name" value="Rv2061_F420"/>
    <property type="match status" value="1"/>
</dbReference>
<protein>
    <recommendedName>
        <fullName evidence="2">Pyridoxamine 5'-phosphate oxidase N-terminal domain-containing protein</fullName>
    </recommendedName>
</protein>